<reference evidence="2 3" key="1">
    <citation type="submission" date="2019-11" db="EMBL/GenBank/DDBJ databases">
        <title>Comparative genomics of hydrocarbon-degrading Desulfosarcina strains.</title>
        <authorList>
            <person name="Watanabe M."/>
            <person name="Kojima H."/>
            <person name="Fukui M."/>
        </authorList>
    </citation>
    <scope>NUCLEOTIDE SEQUENCE [LARGE SCALE GENOMIC DNA]</scope>
    <source>
        <strain evidence="3">oXyS1</strain>
    </source>
</reference>
<name>A0A5K8ANB2_9BACT</name>
<feature type="transmembrane region" description="Helical" evidence="1">
    <location>
        <begin position="21"/>
        <end position="41"/>
    </location>
</feature>
<keyword evidence="1" id="KW-0812">Transmembrane</keyword>
<evidence type="ECO:0000313" key="2">
    <source>
        <dbReference type="EMBL" id="BBO93360.1"/>
    </source>
</evidence>
<accession>A0A5K8ANB2</accession>
<keyword evidence="3" id="KW-1185">Reference proteome</keyword>
<feature type="transmembrane region" description="Helical" evidence="1">
    <location>
        <begin position="98"/>
        <end position="116"/>
    </location>
</feature>
<evidence type="ECO:0008006" key="4">
    <source>
        <dbReference type="Google" id="ProtNLM"/>
    </source>
</evidence>
<keyword evidence="1" id="KW-0472">Membrane</keyword>
<feature type="transmembrane region" description="Helical" evidence="1">
    <location>
        <begin position="63"/>
        <end position="86"/>
    </location>
</feature>
<keyword evidence="1" id="KW-1133">Transmembrane helix</keyword>
<dbReference type="Proteomes" id="UP000422108">
    <property type="component" value="Chromosome"/>
</dbReference>
<evidence type="ECO:0000256" key="1">
    <source>
        <dbReference type="SAM" id="Phobius"/>
    </source>
</evidence>
<sequence length="171" mass="19717">MKPNAPKRYPKPYIEQKVIKPVYLVLLFMMGLTGFGQMPIFKRYYIADIPGLEWTGKFYVTHYLHYLGAIVLFVLFAYVIVTYFGLFRRSHALSKAAYVRIFLLAAIVVTGIFRTLKNLPNVVFSPNFTMFNDISHLAFMMLLMVSGIVFSITKSGWLVPRAFRQTAPRND</sequence>
<gene>
    <name evidence="2" type="ORF">DSCOOX_65400</name>
</gene>
<protein>
    <recommendedName>
        <fullName evidence="4">FeS-binding protein</fullName>
    </recommendedName>
</protein>
<proteinExistence type="predicted"/>
<dbReference type="EMBL" id="AP021879">
    <property type="protein sequence ID" value="BBO93360.1"/>
    <property type="molecule type" value="Genomic_DNA"/>
</dbReference>
<dbReference type="RefSeq" id="WP_155313960.1">
    <property type="nucleotide sequence ID" value="NZ_AP021879.1"/>
</dbReference>
<evidence type="ECO:0000313" key="3">
    <source>
        <dbReference type="Proteomes" id="UP000422108"/>
    </source>
</evidence>
<organism evidence="2 3">
    <name type="scientific">Desulfosarcina ovata subsp. ovata</name>
    <dbReference type="NCBI Taxonomy" id="2752305"/>
    <lineage>
        <taxon>Bacteria</taxon>
        <taxon>Pseudomonadati</taxon>
        <taxon>Thermodesulfobacteriota</taxon>
        <taxon>Desulfobacteria</taxon>
        <taxon>Desulfobacterales</taxon>
        <taxon>Desulfosarcinaceae</taxon>
        <taxon>Desulfosarcina</taxon>
    </lineage>
</organism>
<feature type="transmembrane region" description="Helical" evidence="1">
    <location>
        <begin position="136"/>
        <end position="159"/>
    </location>
</feature>
<dbReference type="AlphaFoldDB" id="A0A5K8ANB2"/>